<accession>A0A183U4J1</accession>
<dbReference type="Proteomes" id="UP000050794">
    <property type="component" value="Unassembled WGS sequence"/>
</dbReference>
<protein>
    <submittedName>
        <fullName evidence="2 4">Uncharacterized protein</fullName>
    </submittedName>
</protein>
<feature type="compositionally biased region" description="Basic and acidic residues" evidence="1">
    <location>
        <begin position="130"/>
        <end position="139"/>
    </location>
</feature>
<sequence>MSVLSLQLGRHSKNQGDAATNKPKDGKAKELASGDKHKKSKDDDKKKKGEGGKSKNEEEKKKEEEKQQEEARRDHQRDEPADYEYPEVKEPTESAKKRREAALEKDKREKIEQGFYQEHSDEDDTLEPIKSLKEEKTDDSQMSTRQSSNAKHRKH</sequence>
<proteinExistence type="predicted"/>
<dbReference type="AlphaFoldDB" id="A0A183U4J1"/>
<dbReference type="EMBL" id="UYWY01004344">
    <property type="protein sequence ID" value="VDM29128.1"/>
    <property type="molecule type" value="Genomic_DNA"/>
</dbReference>
<keyword evidence="3" id="KW-1185">Reference proteome</keyword>
<evidence type="ECO:0000313" key="3">
    <source>
        <dbReference type="Proteomes" id="UP000050794"/>
    </source>
</evidence>
<evidence type="ECO:0000256" key="1">
    <source>
        <dbReference type="SAM" id="MobiDB-lite"/>
    </source>
</evidence>
<dbReference type="WBParaSite" id="TCNE_0000341101-mRNA-1">
    <property type="protein sequence ID" value="TCNE_0000341101-mRNA-1"/>
    <property type="gene ID" value="TCNE_0000341101"/>
</dbReference>
<name>A0A183U4J1_TOXCA</name>
<reference evidence="2 3" key="2">
    <citation type="submission" date="2018-11" db="EMBL/GenBank/DDBJ databases">
        <authorList>
            <consortium name="Pathogen Informatics"/>
        </authorList>
    </citation>
    <scope>NUCLEOTIDE SEQUENCE [LARGE SCALE GENOMIC DNA]</scope>
</reference>
<gene>
    <name evidence="2" type="ORF">TCNE_LOCUS3411</name>
</gene>
<evidence type="ECO:0000313" key="4">
    <source>
        <dbReference type="WBParaSite" id="TCNE_0000341101-mRNA-1"/>
    </source>
</evidence>
<feature type="region of interest" description="Disordered" evidence="1">
    <location>
        <begin position="1"/>
        <end position="155"/>
    </location>
</feature>
<evidence type="ECO:0000313" key="2">
    <source>
        <dbReference type="EMBL" id="VDM29128.1"/>
    </source>
</evidence>
<feature type="compositionally biased region" description="Basic and acidic residues" evidence="1">
    <location>
        <begin position="22"/>
        <end position="112"/>
    </location>
</feature>
<feature type="compositionally biased region" description="Polar residues" evidence="1">
    <location>
        <begin position="140"/>
        <end position="149"/>
    </location>
</feature>
<reference evidence="4" key="1">
    <citation type="submission" date="2016-06" db="UniProtKB">
        <authorList>
            <consortium name="WormBaseParasite"/>
        </authorList>
    </citation>
    <scope>IDENTIFICATION</scope>
</reference>
<organism evidence="3 4">
    <name type="scientific">Toxocara canis</name>
    <name type="common">Canine roundworm</name>
    <dbReference type="NCBI Taxonomy" id="6265"/>
    <lineage>
        <taxon>Eukaryota</taxon>
        <taxon>Metazoa</taxon>
        <taxon>Ecdysozoa</taxon>
        <taxon>Nematoda</taxon>
        <taxon>Chromadorea</taxon>
        <taxon>Rhabditida</taxon>
        <taxon>Spirurina</taxon>
        <taxon>Ascaridomorpha</taxon>
        <taxon>Ascaridoidea</taxon>
        <taxon>Toxocaridae</taxon>
        <taxon>Toxocara</taxon>
    </lineage>
</organism>